<evidence type="ECO:0000313" key="2">
    <source>
        <dbReference type="Proteomes" id="UP001320706"/>
    </source>
</evidence>
<protein>
    <submittedName>
        <fullName evidence="1">Zinc transporter msc2</fullName>
    </submittedName>
</protein>
<keyword evidence="2" id="KW-1185">Reference proteome</keyword>
<sequence length="840" mass="89680">MASGYALPNGGAADQFHAPHTFPNDNGSPYKQVSSQGLFSPKLEDHDHFDPDGLSHNGHIHSHSHSHSTSHSPLKLPMKGRLRGESDLGRPAHAYVQQPTTTSTSTSQTDVSFSLPELLTGLLIPLPYLLASAAYSSSAESTAPFPPLSAYAKLQQAVTESGEDADFVAAPIGSSVIQACTLTSGTLLLVGFLAKIRSAERVLDRRKSSNASIHEHGSGLLSATAVAKMVQSFLSIGLPYYAAMQLGGMRTGLLVLVAVASGLMGSSTVRSLSQAFKTRQATLSAIILCIVADLSGMTLNADSTKLILGYLAMAVSTSFLELPLPSRAPTFSGLQSGSQAEHSPSWEQGVSRMINSSVTSPLVSNPADVSITIVAGFLLCLITVGASIFFDVSPPVSMSAMIFSALSMAAAATLILFGQPYALRTNQKAGLLLGCLVTASSSFLFSPGIWPGSVVNGALCMLSYLGVMVEPGSLYHGILVEKDSRRIAYFTCLNFGFMLVQAFYGWVSGSLGLLSDTVHMFFDCLALIVGLGAAVASKWPTSPEKPYGWGKLNTLAGFGNGIFLMLVSVEFVWEAIEGIIEGKELRRVQELLVVSTLGFLVNMVGLLAFGHAHAGHDHGHGHDHSHSHSHSHTHSYDHGCDHSHSHTAAAPAHAHHGHENENMHGIYLHIAADAGGSLAVILSTLLTLWYPWYLWDPLATIAIAALIFAAAVPLVRDSGKKLLLVIPDELEYGLKNTLQELSTLRGVVSYAVPRFWVGDEIEADPHDHAHDHSHDHAHDHEPKGPRVQGVIHVVAARVANLEDVRVQVLEFFAERNMEVVVQVEREGEGRCWCGGSNKVA</sequence>
<evidence type="ECO:0000313" key="1">
    <source>
        <dbReference type="EMBL" id="KAK8206772.1"/>
    </source>
</evidence>
<dbReference type="Proteomes" id="UP001320706">
    <property type="component" value="Unassembled WGS sequence"/>
</dbReference>
<dbReference type="EMBL" id="JAMKPW020000022">
    <property type="protein sequence ID" value="KAK8206772.1"/>
    <property type="molecule type" value="Genomic_DNA"/>
</dbReference>
<name>A0ACC3SC37_9PEZI</name>
<accession>A0ACC3SC37</accession>
<gene>
    <name evidence="1" type="primary">MSC2</name>
    <name evidence="1" type="ORF">M8818_004606</name>
</gene>
<proteinExistence type="predicted"/>
<organism evidence="1 2">
    <name type="scientific">Zalaria obscura</name>
    <dbReference type="NCBI Taxonomy" id="2024903"/>
    <lineage>
        <taxon>Eukaryota</taxon>
        <taxon>Fungi</taxon>
        <taxon>Dikarya</taxon>
        <taxon>Ascomycota</taxon>
        <taxon>Pezizomycotina</taxon>
        <taxon>Dothideomycetes</taxon>
        <taxon>Dothideomycetidae</taxon>
        <taxon>Dothideales</taxon>
        <taxon>Zalariaceae</taxon>
        <taxon>Zalaria</taxon>
    </lineage>
</organism>
<reference evidence="1" key="1">
    <citation type="submission" date="2024-02" db="EMBL/GenBank/DDBJ databases">
        <title>Metagenome Assembled Genome of Zalaria obscura JY119.</title>
        <authorList>
            <person name="Vighnesh L."/>
            <person name="Jagadeeshwari U."/>
            <person name="Venkata Ramana C."/>
            <person name="Sasikala C."/>
        </authorList>
    </citation>
    <scope>NUCLEOTIDE SEQUENCE</scope>
    <source>
        <strain evidence="1">JY119</strain>
    </source>
</reference>
<comment type="caution">
    <text evidence="1">The sequence shown here is derived from an EMBL/GenBank/DDBJ whole genome shotgun (WGS) entry which is preliminary data.</text>
</comment>